<keyword evidence="1" id="KW-0805">Transcription regulation</keyword>
<comment type="caution">
    <text evidence="6">The sequence shown here is derived from an EMBL/GenBank/DDBJ whole genome shotgun (WGS) entry which is preliminary data.</text>
</comment>
<dbReference type="PROSITE" id="PS50977">
    <property type="entry name" value="HTH_TETR_2"/>
    <property type="match status" value="1"/>
</dbReference>
<dbReference type="Pfam" id="PF16859">
    <property type="entry name" value="TetR_C_11"/>
    <property type="match status" value="1"/>
</dbReference>
<feature type="DNA-binding region" description="H-T-H motif" evidence="4">
    <location>
        <begin position="42"/>
        <end position="61"/>
    </location>
</feature>
<accession>A0ABP8JBC2</accession>
<keyword evidence="3" id="KW-0804">Transcription</keyword>
<feature type="domain" description="HTH tetR-type" evidence="5">
    <location>
        <begin position="19"/>
        <end position="79"/>
    </location>
</feature>
<sequence length="223" mass="24363">MSVRSGEAGGDGRSRRRGAVLEQALLDAAWEELAAVGYAAVTIDAVAARAGTSRAVVYRRWRNRPELMIAALRRHRPMLSGEAPDTGSLRGDVRALLTRVAQRLTELGPETVFGLLGDFFADAEMVSRVQEHVLHIQADVMAAILDRARARGEIVADVPARVATLPVDLFRHELLVRRSPPSPQAVDDIVDQVFLPLVQLPLVQLPLVQLPLVQRRDRSGPPG</sequence>
<dbReference type="PANTHER" id="PTHR30055">
    <property type="entry name" value="HTH-TYPE TRANSCRIPTIONAL REGULATOR RUTR"/>
    <property type="match status" value="1"/>
</dbReference>
<dbReference type="Pfam" id="PF00440">
    <property type="entry name" value="TetR_N"/>
    <property type="match status" value="1"/>
</dbReference>
<protein>
    <submittedName>
        <fullName evidence="6">TetR/AcrR family transcriptional regulator</fullName>
    </submittedName>
</protein>
<dbReference type="SUPFAM" id="SSF48498">
    <property type="entry name" value="Tetracyclin repressor-like, C-terminal domain"/>
    <property type="match status" value="1"/>
</dbReference>
<dbReference type="PANTHER" id="PTHR30055:SF148">
    <property type="entry name" value="TETR-FAMILY TRANSCRIPTIONAL REGULATOR"/>
    <property type="match status" value="1"/>
</dbReference>
<evidence type="ECO:0000256" key="1">
    <source>
        <dbReference type="ARBA" id="ARBA00023015"/>
    </source>
</evidence>
<keyword evidence="7" id="KW-1185">Reference proteome</keyword>
<name>A0ABP8JBC2_9ACTN</name>
<dbReference type="Gene3D" id="1.10.357.10">
    <property type="entry name" value="Tetracycline Repressor, domain 2"/>
    <property type="match status" value="1"/>
</dbReference>
<organism evidence="6 7">
    <name type="scientific">Tsukamurella soli</name>
    <dbReference type="NCBI Taxonomy" id="644556"/>
    <lineage>
        <taxon>Bacteria</taxon>
        <taxon>Bacillati</taxon>
        <taxon>Actinomycetota</taxon>
        <taxon>Actinomycetes</taxon>
        <taxon>Mycobacteriales</taxon>
        <taxon>Tsukamurellaceae</taxon>
        <taxon>Tsukamurella</taxon>
    </lineage>
</organism>
<dbReference type="SUPFAM" id="SSF46689">
    <property type="entry name" value="Homeodomain-like"/>
    <property type="match status" value="1"/>
</dbReference>
<evidence type="ECO:0000256" key="2">
    <source>
        <dbReference type="ARBA" id="ARBA00023125"/>
    </source>
</evidence>
<evidence type="ECO:0000313" key="7">
    <source>
        <dbReference type="Proteomes" id="UP001500635"/>
    </source>
</evidence>
<reference evidence="7" key="1">
    <citation type="journal article" date="2019" name="Int. J. Syst. Evol. Microbiol.">
        <title>The Global Catalogue of Microorganisms (GCM) 10K type strain sequencing project: providing services to taxonomists for standard genome sequencing and annotation.</title>
        <authorList>
            <consortium name="The Broad Institute Genomics Platform"/>
            <consortium name="The Broad Institute Genome Sequencing Center for Infectious Disease"/>
            <person name="Wu L."/>
            <person name="Ma J."/>
        </authorList>
    </citation>
    <scope>NUCLEOTIDE SEQUENCE [LARGE SCALE GENOMIC DNA]</scope>
    <source>
        <strain evidence="7">JCM 17688</strain>
    </source>
</reference>
<dbReference type="InterPro" id="IPR036271">
    <property type="entry name" value="Tet_transcr_reg_TetR-rel_C_sf"/>
</dbReference>
<dbReference type="InterPro" id="IPR009057">
    <property type="entry name" value="Homeodomain-like_sf"/>
</dbReference>
<gene>
    <name evidence="6" type="ORF">GCM10023147_12890</name>
</gene>
<dbReference type="PRINTS" id="PR00455">
    <property type="entry name" value="HTHTETR"/>
</dbReference>
<dbReference type="InterPro" id="IPR011075">
    <property type="entry name" value="TetR_C"/>
</dbReference>
<evidence type="ECO:0000259" key="5">
    <source>
        <dbReference type="PROSITE" id="PS50977"/>
    </source>
</evidence>
<evidence type="ECO:0000256" key="4">
    <source>
        <dbReference type="PROSITE-ProRule" id="PRU00335"/>
    </source>
</evidence>
<dbReference type="Proteomes" id="UP001500635">
    <property type="component" value="Unassembled WGS sequence"/>
</dbReference>
<keyword evidence="2 4" id="KW-0238">DNA-binding</keyword>
<dbReference type="RefSeq" id="WP_344992582.1">
    <property type="nucleotide sequence ID" value="NZ_BAABFR010000014.1"/>
</dbReference>
<evidence type="ECO:0000313" key="6">
    <source>
        <dbReference type="EMBL" id="GAA4387883.1"/>
    </source>
</evidence>
<evidence type="ECO:0000256" key="3">
    <source>
        <dbReference type="ARBA" id="ARBA00023163"/>
    </source>
</evidence>
<dbReference type="EMBL" id="BAABFR010000014">
    <property type="protein sequence ID" value="GAA4387883.1"/>
    <property type="molecule type" value="Genomic_DNA"/>
</dbReference>
<dbReference type="Gene3D" id="1.10.10.60">
    <property type="entry name" value="Homeodomain-like"/>
    <property type="match status" value="1"/>
</dbReference>
<proteinExistence type="predicted"/>
<dbReference type="InterPro" id="IPR050109">
    <property type="entry name" value="HTH-type_TetR-like_transc_reg"/>
</dbReference>
<dbReference type="InterPro" id="IPR001647">
    <property type="entry name" value="HTH_TetR"/>
</dbReference>